<dbReference type="InterPro" id="IPR029058">
    <property type="entry name" value="AB_hydrolase_fold"/>
</dbReference>
<dbReference type="Proteomes" id="UP000469734">
    <property type="component" value="Unassembled WGS sequence"/>
</dbReference>
<evidence type="ECO:0000313" key="2">
    <source>
        <dbReference type="EMBL" id="MYM74698.1"/>
    </source>
</evidence>
<dbReference type="Pfam" id="PF02089">
    <property type="entry name" value="Palm_thioest"/>
    <property type="match status" value="1"/>
</dbReference>
<accession>A0A7X4H3L5</accession>
<dbReference type="GO" id="GO:0016787">
    <property type="term" value="F:hydrolase activity"/>
    <property type="evidence" value="ECO:0007669"/>
    <property type="project" value="UniProtKB-KW"/>
</dbReference>
<protein>
    <submittedName>
        <fullName evidence="2">Alpha/beta fold hydrolase</fullName>
    </submittedName>
</protein>
<dbReference type="AlphaFoldDB" id="A0A7X4H3L5"/>
<dbReference type="EMBL" id="WWCR01000027">
    <property type="protein sequence ID" value="MYM74698.1"/>
    <property type="molecule type" value="Genomic_DNA"/>
</dbReference>
<sequence length="318" mass="34580">MIKRLLILLLVAQAACMALLATGLYDWWRPAWEAQLSAPATALFYLACGLLAVLLVRLLISANNFYLSWRAGSVTPPDHALNLRSAANLFWHEFHSSMLTSSYYMLRPVGMQLQPPDQQQDLPVLLIHGYACNSGYWLPMSKLLKQAGISHYGIDLEPPGASIDDFVPQVQAAVARLRRETGSAQVIILAHSMGGLVARAYLRDCVRRHADPAVARVITLGTPHHGTALASFGPGSNAAQMRRDSPWLDALAASEANTQRMLFSSIYSVHDNIIAPQDSSDLPGARNLVFGAIGHVALGRHPDIMRCALQEITAAASV</sequence>
<evidence type="ECO:0000313" key="3">
    <source>
        <dbReference type="Proteomes" id="UP000469734"/>
    </source>
</evidence>
<keyword evidence="2" id="KW-0378">Hydrolase</keyword>
<name>A0A7X4H3L5_9BURK</name>
<evidence type="ECO:0000256" key="1">
    <source>
        <dbReference type="SAM" id="Phobius"/>
    </source>
</evidence>
<dbReference type="PANTHER" id="PTHR47909:SF2">
    <property type="entry name" value="GPI INOSITOL-DEACYLASE"/>
    <property type="match status" value="1"/>
</dbReference>
<dbReference type="PANTHER" id="PTHR47909">
    <property type="entry name" value="ALPHA/BETA-HYDROLASES SUPERFAMILY PROTEIN"/>
    <property type="match status" value="1"/>
</dbReference>
<dbReference type="RefSeq" id="WP_161051575.1">
    <property type="nucleotide sequence ID" value="NZ_WWCR01000027.1"/>
</dbReference>
<dbReference type="SUPFAM" id="SSF53474">
    <property type="entry name" value="alpha/beta-Hydrolases"/>
    <property type="match status" value="1"/>
</dbReference>
<feature type="transmembrane region" description="Helical" evidence="1">
    <location>
        <begin position="42"/>
        <end position="60"/>
    </location>
</feature>
<comment type="caution">
    <text evidence="2">The sequence shown here is derived from an EMBL/GenBank/DDBJ whole genome shotgun (WGS) entry which is preliminary data.</text>
</comment>
<gene>
    <name evidence="2" type="ORF">GTP56_21235</name>
</gene>
<dbReference type="Gene3D" id="3.40.50.1820">
    <property type="entry name" value="alpha/beta hydrolase"/>
    <property type="match status" value="1"/>
</dbReference>
<keyword evidence="1" id="KW-0472">Membrane</keyword>
<proteinExistence type="predicted"/>
<keyword evidence="1" id="KW-0812">Transmembrane</keyword>
<organism evidence="2 3">
    <name type="scientific">Duganella margarita</name>
    <dbReference type="NCBI Taxonomy" id="2692170"/>
    <lineage>
        <taxon>Bacteria</taxon>
        <taxon>Pseudomonadati</taxon>
        <taxon>Pseudomonadota</taxon>
        <taxon>Betaproteobacteria</taxon>
        <taxon>Burkholderiales</taxon>
        <taxon>Oxalobacteraceae</taxon>
        <taxon>Telluria group</taxon>
        <taxon>Duganella</taxon>
    </lineage>
</organism>
<keyword evidence="1" id="KW-1133">Transmembrane helix</keyword>
<reference evidence="2 3" key="1">
    <citation type="submission" date="2019-12" db="EMBL/GenBank/DDBJ databases">
        <title>Novel species isolated from a subtropical stream in China.</title>
        <authorList>
            <person name="Lu H."/>
        </authorList>
    </citation>
    <scope>NUCLEOTIDE SEQUENCE [LARGE SCALE GENOMIC DNA]</scope>
    <source>
        <strain evidence="2 3">FT134W</strain>
    </source>
</reference>